<feature type="compositionally biased region" description="Low complexity" evidence="1">
    <location>
        <begin position="136"/>
        <end position="161"/>
    </location>
</feature>
<keyword evidence="3" id="KW-1185">Reference proteome</keyword>
<feature type="region of interest" description="Disordered" evidence="1">
    <location>
        <begin position="181"/>
        <end position="215"/>
    </location>
</feature>
<evidence type="ECO:0000313" key="3">
    <source>
        <dbReference type="Proteomes" id="UP000649617"/>
    </source>
</evidence>
<gene>
    <name evidence="2" type="ORF">SPIL2461_LOCUS16070</name>
</gene>
<evidence type="ECO:0000256" key="1">
    <source>
        <dbReference type="SAM" id="MobiDB-lite"/>
    </source>
</evidence>
<feature type="compositionally biased region" description="Basic and acidic residues" evidence="1">
    <location>
        <begin position="204"/>
        <end position="215"/>
    </location>
</feature>
<comment type="caution">
    <text evidence="2">The sequence shown here is derived from an EMBL/GenBank/DDBJ whole genome shotgun (WGS) entry which is preliminary data.</text>
</comment>
<name>A0A812UZG3_SYMPI</name>
<reference evidence="2" key="1">
    <citation type="submission" date="2021-02" db="EMBL/GenBank/DDBJ databases">
        <authorList>
            <person name="Dougan E. K."/>
            <person name="Rhodes N."/>
            <person name="Thang M."/>
            <person name="Chan C."/>
        </authorList>
    </citation>
    <scope>NUCLEOTIDE SEQUENCE</scope>
</reference>
<dbReference type="EMBL" id="CAJNIZ010040900">
    <property type="protein sequence ID" value="CAE7608833.1"/>
    <property type="molecule type" value="Genomic_DNA"/>
</dbReference>
<feature type="region of interest" description="Disordered" evidence="1">
    <location>
        <begin position="120"/>
        <end position="161"/>
    </location>
</feature>
<evidence type="ECO:0000313" key="2">
    <source>
        <dbReference type="EMBL" id="CAE7608833.1"/>
    </source>
</evidence>
<dbReference type="Proteomes" id="UP000649617">
    <property type="component" value="Unassembled WGS sequence"/>
</dbReference>
<feature type="non-terminal residue" evidence="2">
    <location>
        <position position="1"/>
    </location>
</feature>
<protein>
    <submittedName>
        <fullName evidence="2">Uncharacterized protein</fullName>
    </submittedName>
</protein>
<accession>A0A812UZG3</accession>
<dbReference type="AlphaFoldDB" id="A0A812UZG3"/>
<sequence>MNSMSKADMVLALRSFGEEPPSGWTKVDLMCRLGELSDLGEIEMKSGKAAKTPLQQAVSELNKASRKKSELVLHVEKNLGMLVSPNATIATIQKDTYKEESTSIYLRRFVEWMLQKEASGTKPKVVVGSPKKKSNPTKSPYKMEAKSATMETPSASSAASPDAVTQLTAMVAQLATEIKEMKEERASSQPRKVAATQDIPMVQKPKDFRLVRPLP</sequence>
<proteinExistence type="predicted"/>
<organism evidence="2 3">
    <name type="scientific">Symbiodinium pilosum</name>
    <name type="common">Dinoflagellate</name>
    <dbReference type="NCBI Taxonomy" id="2952"/>
    <lineage>
        <taxon>Eukaryota</taxon>
        <taxon>Sar</taxon>
        <taxon>Alveolata</taxon>
        <taxon>Dinophyceae</taxon>
        <taxon>Suessiales</taxon>
        <taxon>Symbiodiniaceae</taxon>
        <taxon>Symbiodinium</taxon>
    </lineage>
</organism>
<dbReference type="OrthoDB" id="442583at2759"/>